<dbReference type="PANTHER" id="PTHR12096">
    <property type="entry name" value="NUCLEAR PROTEIN SKIP-RELATED"/>
    <property type="match status" value="1"/>
</dbReference>
<feature type="compositionally biased region" description="Basic and acidic residues" evidence="2">
    <location>
        <begin position="915"/>
        <end position="965"/>
    </location>
</feature>
<feature type="region of interest" description="Disordered" evidence="2">
    <location>
        <begin position="779"/>
        <end position="814"/>
    </location>
</feature>
<dbReference type="InterPro" id="IPR004015">
    <property type="entry name" value="SKI-int_prot_SKIP_SNW-dom"/>
</dbReference>
<dbReference type="AlphaFoldDB" id="A0A1Q9E9D8"/>
<feature type="compositionally biased region" description="Pro residues" evidence="2">
    <location>
        <begin position="791"/>
        <end position="802"/>
    </location>
</feature>
<keyword evidence="5" id="KW-1185">Reference proteome</keyword>
<dbReference type="InterPro" id="IPR017862">
    <property type="entry name" value="SKI-int_prot_SKIP"/>
</dbReference>
<organism evidence="4 5">
    <name type="scientific">Symbiodinium microadriaticum</name>
    <name type="common">Dinoflagellate</name>
    <name type="synonym">Zooxanthella microadriatica</name>
    <dbReference type="NCBI Taxonomy" id="2951"/>
    <lineage>
        <taxon>Eukaryota</taxon>
        <taxon>Sar</taxon>
        <taxon>Alveolata</taxon>
        <taxon>Dinophyceae</taxon>
        <taxon>Suessiales</taxon>
        <taxon>Symbiodiniaceae</taxon>
        <taxon>Symbiodinium</taxon>
    </lineage>
</organism>
<feature type="compositionally biased region" description="Basic and acidic residues" evidence="2">
    <location>
        <begin position="470"/>
        <end position="479"/>
    </location>
</feature>
<feature type="domain" description="SKI-interacting protein SKIP SNW" evidence="3">
    <location>
        <begin position="747"/>
        <end position="906"/>
    </location>
</feature>
<feature type="region of interest" description="Disordered" evidence="2">
    <location>
        <begin position="901"/>
        <end position="1012"/>
    </location>
</feature>
<dbReference type="Pfam" id="PF02731">
    <property type="entry name" value="SKIP_SNW"/>
    <property type="match status" value="1"/>
</dbReference>
<evidence type="ECO:0000313" key="4">
    <source>
        <dbReference type="EMBL" id="OLQ04018.1"/>
    </source>
</evidence>
<name>A0A1Q9E9D8_SYMMI</name>
<accession>A0A1Q9E9D8</accession>
<feature type="region of interest" description="Disordered" evidence="2">
    <location>
        <begin position="117"/>
        <end position="144"/>
    </location>
</feature>
<dbReference type="OrthoDB" id="666364at2759"/>
<gene>
    <name evidence="4" type="primary">SNW1</name>
    <name evidence="4" type="ORF">AK812_SmicGene12980</name>
</gene>
<protein>
    <submittedName>
        <fullName evidence="4">SNW domain-containing protein 1</fullName>
    </submittedName>
</protein>
<feature type="region of interest" description="Disordered" evidence="2">
    <location>
        <begin position="185"/>
        <end position="215"/>
    </location>
</feature>
<evidence type="ECO:0000259" key="3">
    <source>
        <dbReference type="Pfam" id="PF02731"/>
    </source>
</evidence>
<evidence type="ECO:0000256" key="2">
    <source>
        <dbReference type="SAM" id="MobiDB-lite"/>
    </source>
</evidence>
<evidence type="ECO:0000313" key="5">
    <source>
        <dbReference type="Proteomes" id="UP000186817"/>
    </source>
</evidence>
<dbReference type="GO" id="GO:0005681">
    <property type="term" value="C:spliceosomal complex"/>
    <property type="evidence" value="ECO:0007669"/>
    <property type="project" value="InterPro"/>
</dbReference>
<reference evidence="4 5" key="1">
    <citation type="submission" date="2016-02" db="EMBL/GenBank/DDBJ databases">
        <title>Genome analysis of coral dinoflagellate symbionts highlights evolutionary adaptations to a symbiotic lifestyle.</title>
        <authorList>
            <person name="Aranda M."/>
            <person name="Li Y."/>
            <person name="Liew Y.J."/>
            <person name="Baumgarten S."/>
            <person name="Simakov O."/>
            <person name="Wilson M."/>
            <person name="Piel J."/>
            <person name="Ashoor H."/>
            <person name="Bougouffa S."/>
            <person name="Bajic V.B."/>
            <person name="Ryu T."/>
            <person name="Ravasi T."/>
            <person name="Bayer T."/>
            <person name="Micklem G."/>
            <person name="Kim H."/>
            <person name="Bhak J."/>
            <person name="Lajeunesse T.C."/>
            <person name="Voolstra C.R."/>
        </authorList>
    </citation>
    <scope>NUCLEOTIDE SEQUENCE [LARGE SCALE GENOMIC DNA]</scope>
    <source>
        <strain evidence="4 5">CCMP2467</strain>
    </source>
</reference>
<feature type="region of interest" description="Disordered" evidence="2">
    <location>
        <begin position="439"/>
        <end position="504"/>
    </location>
</feature>
<feature type="region of interest" description="Disordered" evidence="2">
    <location>
        <begin position="248"/>
        <end position="276"/>
    </location>
</feature>
<dbReference type="GO" id="GO:0000398">
    <property type="term" value="P:mRNA splicing, via spliceosome"/>
    <property type="evidence" value="ECO:0007669"/>
    <property type="project" value="InterPro"/>
</dbReference>
<proteinExistence type="inferred from homology"/>
<feature type="compositionally biased region" description="Basic and acidic residues" evidence="2">
    <location>
        <begin position="1025"/>
        <end position="1036"/>
    </location>
</feature>
<dbReference type="EMBL" id="LSRX01000220">
    <property type="protein sequence ID" value="OLQ04018.1"/>
    <property type="molecule type" value="Genomic_DNA"/>
</dbReference>
<feature type="compositionally biased region" description="Polar residues" evidence="2">
    <location>
        <begin position="133"/>
        <end position="144"/>
    </location>
</feature>
<sequence>MVLRPDAGEQDALQTSFGQRLQSFLSQLPDAETRFPEHEECSELRAELYRLKKQTSEVLQEITNMKLDLRRKDATILELGRQAGALKSSNAWRSVRRASLVDEARKSAKLRSFKDWPRKPERPLTRGGPAEVTTCSGSQSPLCKLQTTRSGKSMLSSTRAPTTVLRTHATLLRARPTSADGFAAHCDGQAQGSPIRTRRPAPGPGEDGNAKLPGPTARVCIQRLRGSRLLHPVRLSPVQAASANALRHGVRRGGTTPQAEAHPRPSAPRELPACEHAEDAGCRAKTVTKQMLRPHPEDSEGSTSTSCSEEDSETDEAHCRRHCSHQAKPQHEYLLKLDLTLVSKHMATSVLEGMEASATVPQTPRGRPPVAWWCSSEVMAPASARGRAPGPTGTGPVDELWSRRRESRSLYVLEMVTPRTAVSLHPNLEVAEVESPLLLLRPPCDDTPKEGGGGRPSLGNISTSSDEDDIRSRLNKDIAQRAVSPEDQFQGNVEDPPHEATSPSRAVTLAHVLTTQVPTPARSSLKSAVYMTTALKQWPSAVICWFKCDRTCFTPDFPLARPAAAPASVKLRSGCFMAELLRRLPQPRQSLEVADATVGSFKASTTTETAIVAASRGPPPYGRRKGWTPRSLADFGDGGAFPEIHMAQYPLDMGKAGKTHQQVVALQTDNTGKIAWDAVIKHKSDKLAVWTRPEDSREKWSKPEELERPSLEIDILNTERTQKALEMALNGKIQAGVPKKQEQKEAEFIRYTPNPNAPGYTPNCRERVIKLVERPVDPFAPPKFKHKKVPRGPPSPPPPVHHSPPRKLTAKDQKDWKIPPCISNWKNAKGYTIPLDKRLSADGRSLQDVAVNDKFAAISEDLYLAERKAREEIKIRNDLIRQKKVREEEIREQQLRDLAAKARQQRAELASAPAKDGEDTKEAEDRRQRMEVLKDRQKEIERDQRLELAGKKNKRGREEDRDVSERIALGQAAQPTSSEAMFDQRLFNQSAGMDSGFSGGNDEKVSVYDKPLFADRSQAGIYKFDKERMEQNEGRLAHIGSTGGMKTRSFAGAADADDGPSSSSRRNAPVEFEREEAEPRDRAQSSGQGRARSRSPRRSRDDDFPLDGLLEDTTKKKSK</sequence>
<dbReference type="Proteomes" id="UP000186817">
    <property type="component" value="Unassembled WGS sequence"/>
</dbReference>
<feature type="region of interest" description="Disordered" evidence="2">
    <location>
        <begin position="1025"/>
        <end position="1119"/>
    </location>
</feature>
<feature type="region of interest" description="Disordered" evidence="2">
    <location>
        <begin position="290"/>
        <end position="313"/>
    </location>
</feature>
<feature type="compositionally biased region" description="Low complexity" evidence="2">
    <location>
        <begin position="1051"/>
        <end position="1064"/>
    </location>
</feature>
<comment type="similarity">
    <text evidence="1">Belongs to the SNW family.</text>
</comment>
<comment type="caution">
    <text evidence="4">The sequence shown here is derived from an EMBL/GenBank/DDBJ whole genome shotgun (WGS) entry which is preliminary data.</text>
</comment>
<evidence type="ECO:0000256" key="1">
    <source>
        <dbReference type="ARBA" id="ARBA00010197"/>
    </source>
</evidence>